<feature type="non-terminal residue" evidence="1">
    <location>
        <position position="70"/>
    </location>
</feature>
<dbReference type="Gene3D" id="2.30.30.140">
    <property type="match status" value="1"/>
</dbReference>
<dbReference type="AlphaFoldDB" id="A0A9W9ZXB6"/>
<keyword evidence="2" id="KW-1185">Reference proteome</keyword>
<reference evidence="1" key="1">
    <citation type="submission" date="2023-01" db="EMBL/GenBank/DDBJ databases">
        <title>Genome assembly of the deep-sea coral Lophelia pertusa.</title>
        <authorList>
            <person name="Herrera S."/>
            <person name="Cordes E."/>
        </authorList>
    </citation>
    <scope>NUCLEOTIDE SEQUENCE</scope>
    <source>
        <strain evidence="1">USNM1676648</strain>
        <tissue evidence="1">Polyp</tissue>
    </source>
</reference>
<gene>
    <name evidence="1" type="ORF">OS493_031692</name>
</gene>
<dbReference type="Proteomes" id="UP001163046">
    <property type="component" value="Unassembled WGS sequence"/>
</dbReference>
<evidence type="ECO:0000313" key="1">
    <source>
        <dbReference type="EMBL" id="KAJ7389447.1"/>
    </source>
</evidence>
<accession>A0A9W9ZXB6</accession>
<sequence>MTAQRAILLWEVFVDVKWGEDEGLFKARVTGRRIIVTYEIEFEDESWLSVRREDVYKASEELPLKIKQRL</sequence>
<proteinExistence type="predicted"/>
<comment type="caution">
    <text evidence="1">The sequence shown here is derived from an EMBL/GenBank/DDBJ whole genome shotgun (WGS) entry which is preliminary data.</text>
</comment>
<protein>
    <submittedName>
        <fullName evidence="1">Uncharacterized protein</fullName>
    </submittedName>
</protein>
<dbReference type="SUPFAM" id="SSF63748">
    <property type="entry name" value="Tudor/PWWP/MBT"/>
    <property type="match status" value="1"/>
</dbReference>
<dbReference type="OrthoDB" id="9547406at2759"/>
<organism evidence="1 2">
    <name type="scientific">Desmophyllum pertusum</name>
    <dbReference type="NCBI Taxonomy" id="174260"/>
    <lineage>
        <taxon>Eukaryota</taxon>
        <taxon>Metazoa</taxon>
        <taxon>Cnidaria</taxon>
        <taxon>Anthozoa</taxon>
        <taxon>Hexacorallia</taxon>
        <taxon>Scleractinia</taxon>
        <taxon>Caryophylliina</taxon>
        <taxon>Caryophylliidae</taxon>
        <taxon>Desmophyllum</taxon>
    </lineage>
</organism>
<dbReference type="EMBL" id="MU825433">
    <property type="protein sequence ID" value="KAJ7389447.1"/>
    <property type="molecule type" value="Genomic_DNA"/>
</dbReference>
<name>A0A9W9ZXB6_9CNID</name>
<evidence type="ECO:0000313" key="2">
    <source>
        <dbReference type="Proteomes" id="UP001163046"/>
    </source>
</evidence>